<dbReference type="InterPro" id="IPR001810">
    <property type="entry name" value="F-box_dom"/>
</dbReference>
<protein>
    <recommendedName>
        <fullName evidence="1">F-box domain-containing protein</fullName>
    </recommendedName>
</protein>
<comment type="caution">
    <text evidence="2">The sequence shown here is derived from an EMBL/GenBank/DDBJ whole genome shotgun (WGS) entry which is preliminary data.</text>
</comment>
<keyword evidence="3" id="KW-1185">Reference proteome</keyword>
<dbReference type="SUPFAM" id="SSF81383">
    <property type="entry name" value="F-box domain"/>
    <property type="match status" value="1"/>
</dbReference>
<name>A0A8H4AU25_GIGMA</name>
<gene>
    <name evidence="2" type="ORF">F8M41_010968</name>
</gene>
<dbReference type="OrthoDB" id="1065058at2759"/>
<proteinExistence type="predicted"/>
<dbReference type="Pfam" id="PF12937">
    <property type="entry name" value="F-box-like"/>
    <property type="match status" value="1"/>
</dbReference>
<dbReference type="Gene3D" id="1.20.1280.50">
    <property type="match status" value="1"/>
</dbReference>
<dbReference type="SMART" id="SM00256">
    <property type="entry name" value="FBOX"/>
    <property type="match status" value="1"/>
</dbReference>
<dbReference type="AlphaFoldDB" id="A0A8H4AU25"/>
<feature type="domain" description="F-box" evidence="1">
    <location>
        <begin position="3"/>
        <end position="49"/>
    </location>
</feature>
<dbReference type="PROSITE" id="PS50181">
    <property type="entry name" value="FBOX"/>
    <property type="match status" value="1"/>
</dbReference>
<dbReference type="InterPro" id="IPR036047">
    <property type="entry name" value="F-box-like_dom_sf"/>
</dbReference>
<evidence type="ECO:0000259" key="1">
    <source>
        <dbReference type="PROSITE" id="PS50181"/>
    </source>
</evidence>
<evidence type="ECO:0000313" key="2">
    <source>
        <dbReference type="EMBL" id="KAF0532770.1"/>
    </source>
</evidence>
<evidence type="ECO:0000313" key="3">
    <source>
        <dbReference type="Proteomes" id="UP000439903"/>
    </source>
</evidence>
<dbReference type="Proteomes" id="UP000439903">
    <property type="component" value="Unassembled WGS sequence"/>
</dbReference>
<dbReference type="EMBL" id="WTPW01000227">
    <property type="protein sequence ID" value="KAF0532770.1"/>
    <property type="molecule type" value="Genomic_DNA"/>
</dbReference>
<sequence length="123" mass="14529">MQLQKVGTLPNELANKILSLLPAENLCCAREVSRRWREMVNEPNLWKAKFLSTTQYDSVPLSYPSDPKQWEEVYCVHHFREHNWVLVEVMMRPEYEECYILPYVFPDITIHSKWGTCLAHGFG</sequence>
<accession>A0A8H4AU25</accession>
<organism evidence="2 3">
    <name type="scientific">Gigaspora margarita</name>
    <dbReference type="NCBI Taxonomy" id="4874"/>
    <lineage>
        <taxon>Eukaryota</taxon>
        <taxon>Fungi</taxon>
        <taxon>Fungi incertae sedis</taxon>
        <taxon>Mucoromycota</taxon>
        <taxon>Glomeromycotina</taxon>
        <taxon>Glomeromycetes</taxon>
        <taxon>Diversisporales</taxon>
        <taxon>Gigasporaceae</taxon>
        <taxon>Gigaspora</taxon>
    </lineage>
</organism>
<reference evidence="2 3" key="1">
    <citation type="journal article" date="2019" name="Environ. Microbiol.">
        <title>At the nexus of three kingdoms: the genome of the mycorrhizal fungus Gigaspora margarita provides insights into plant, endobacterial and fungal interactions.</title>
        <authorList>
            <person name="Venice F."/>
            <person name="Ghignone S."/>
            <person name="Salvioli di Fossalunga A."/>
            <person name="Amselem J."/>
            <person name="Novero M."/>
            <person name="Xianan X."/>
            <person name="Sedzielewska Toro K."/>
            <person name="Morin E."/>
            <person name="Lipzen A."/>
            <person name="Grigoriev I.V."/>
            <person name="Henrissat B."/>
            <person name="Martin F.M."/>
            <person name="Bonfante P."/>
        </authorList>
    </citation>
    <scope>NUCLEOTIDE SEQUENCE [LARGE SCALE GENOMIC DNA]</scope>
    <source>
        <strain evidence="2 3">BEG34</strain>
    </source>
</reference>